<feature type="chain" id="PRO_5047249327" description="DUF6160 domain-containing protein" evidence="1">
    <location>
        <begin position="20"/>
        <end position="165"/>
    </location>
</feature>
<sequence length="165" mass="17503">MHRIFASILLGCSSLMAWADLRPLAEEELGAVTGQDGITLSASVTFNPNPDLTRCAGGCGARIAINPGRSAGFIIIDNIKGTFSFDGVTLDIVKIDSGFNGEGAQFNSEALRVGLREARFTNAQYSLSGANQASQGPGLQQHDLFTYQIDGAVRMQGNLYIFASP</sequence>
<dbReference type="EMBL" id="JACSQG010000007">
    <property type="protein sequence ID" value="MBD7978255.1"/>
    <property type="molecule type" value="Genomic_DNA"/>
</dbReference>
<keyword evidence="1" id="KW-0732">Signal</keyword>
<comment type="caution">
    <text evidence="3">The sequence shown here is derived from an EMBL/GenBank/DDBJ whole genome shotgun (WGS) entry which is preliminary data.</text>
</comment>
<keyword evidence="4" id="KW-1185">Reference proteome</keyword>
<gene>
    <name evidence="3" type="ORF">H9642_13805</name>
</gene>
<evidence type="ECO:0000313" key="3">
    <source>
        <dbReference type="EMBL" id="MBD7978255.1"/>
    </source>
</evidence>
<evidence type="ECO:0000313" key="4">
    <source>
        <dbReference type="Proteomes" id="UP000611945"/>
    </source>
</evidence>
<evidence type="ECO:0000259" key="2">
    <source>
        <dbReference type="Pfam" id="PF19657"/>
    </source>
</evidence>
<dbReference type="Pfam" id="PF19657">
    <property type="entry name" value="DUF6160"/>
    <property type="match status" value="1"/>
</dbReference>
<name>A0ABR8TRZ7_9PSED</name>
<dbReference type="InterPro" id="IPR046158">
    <property type="entry name" value="DUF6160"/>
</dbReference>
<dbReference type="RefSeq" id="WP_251837027.1">
    <property type="nucleotide sequence ID" value="NZ_JACSQG010000007.1"/>
</dbReference>
<evidence type="ECO:0000256" key="1">
    <source>
        <dbReference type="SAM" id="SignalP"/>
    </source>
</evidence>
<feature type="domain" description="DUF6160" evidence="2">
    <location>
        <begin position="9"/>
        <end position="45"/>
    </location>
</feature>
<reference evidence="3 4" key="1">
    <citation type="submission" date="2020-08" db="EMBL/GenBank/DDBJ databases">
        <title>A Genomic Blueprint of the Chicken Gut Microbiome.</title>
        <authorList>
            <person name="Gilroy R."/>
            <person name="Ravi A."/>
            <person name="Getino M."/>
            <person name="Pursley I."/>
            <person name="Horton D.L."/>
            <person name="Alikhan N.-F."/>
            <person name="Baker D."/>
            <person name="Gharbi K."/>
            <person name="Hall N."/>
            <person name="Watson M."/>
            <person name="Adriaenssens E.M."/>
            <person name="Foster-Nyarko E."/>
            <person name="Jarju S."/>
            <person name="Secka A."/>
            <person name="Antonio M."/>
            <person name="Oren A."/>
            <person name="Chaudhuri R."/>
            <person name="La Ragione R.M."/>
            <person name="Hildebrand F."/>
            <person name="Pallen M.J."/>
        </authorList>
    </citation>
    <scope>NUCLEOTIDE SEQUENCE [LARGE SCALE GENOMIC DNA]</scope>
    <source>
        <strain evidence="3 4">Sa2CUA2</strain>
    </source>
</reference>
<feature type="signal peptide" evidence="1">
    <location>
        <begin position="1"/>
        <end position="19"/>
    </location>
</feature>
<protein>
    <recommendedName>
        <fullName evidence="2">DUF6160 domain-containing protein</fullName>
    </recommendedName>
</protein>
<organism evidence="3 4">
    <name type="scientific">Serpens gallinarum</name>
    <dbReference type="NCBI Taxonomy" id="2763075"/>
    <lineage>
        <taxon>Bacteria</taxon>
        <taxon>Pseudomonadati</taxon>
        <taxon>Pseudomonadota</taxon>
        <taxon>Gammaproteobacteria</taxon>
        <taxon>Pseudomonadales</taxon>
        <taxon>Pseudomonadaceae</taxon>
        <taxon>Pseudomonas</taxon>
    </lineage>
</organism>
<dbReference type="Proteomes" id="UP000611945">
    <property type="component" value="Unassembled WGS sequence"/>
</dbReference>
<accession>A0ABR8TRZ7</accession>
<proteinExistence type="predicted"/>